<dbReference type="RefSeq" id="WP_189359549.1">
    <property type="nucleotide sequence ID" value="NZ_BMWZ01000002.1"/>
</dbReference>
<comment type="caution">
    <text evidence="1">The sequence shown here is derived from an EMBL/GenBank/DDBJ whole genome shotgun (WGS) entry which is preliminary data.</text>
</comment>
<proteinExistence type="predicted"/>
<dbReference type="InterPro" id="IPR007325">
    <property type="entry name" value="KFase/CYL"/>
</dbReference>
<dbReference type="GO" id="GO:0004061">
    <property type="term" value="F:arylformamidase activity"/>
    <property type="evidence" value="ECO:0007669"/>
    <property type="project" value="InterPro"/>
</dbReference>
<dbReference type="AlphaFoldDB" id="A0A918QW95"/>
<reference evidence="1" key="2">
    <citation type="submission" date="2020-09" db="EMBL/GenBank/DDBJ databases">
        <authorList>
            <person name="Sun Q."/>
            <person name="Kim S."/>
        </authorList>
    </citation>
    <scope>NUCLEOTIDE SEQUENCE</scope>
    <source>
        <strain evidence="1">KCTC 12710</strain>
    </source>
</reference>
<protein>
    <submittedName>
        <fullName evidence="1">Cyclase</fullName>
    </submittedName>
</protein>
<accession>A0A918QW95</accession>
<dbReference type="EMBL" id="BMWZ01000002">
    <property type="protein sequence ID" value="GGZ73646.1"/>
    <property type="molecule type" value="Genomic_DNA"/>
</dbReference>
<evidence type="ECO:0000313" key="2">
    <source>
        <dbReference type="Proteomes" id="UP000636004"/>
    </source>
</evidence>
<gene>
    <name evidence="1" type="ORF">GCM10007028_08640</name>
</gene>
<keyword evidence="2" id="KW-1185">Reference proteome</keyword>
<dbReference type="Pfam" id="PF04199">
    <property type="entry name" value="Cyclase"/>
    <property type="match status" value="1"/>
</dbReference>
<organism evidence="1 2">
    <name type="scientific">Algibacter mikhailovii</name>
    <dbReference type="NCBI Taxonomy" id="425498"/>
    <lineage>
        <taxon>Bacteria</taxon>
        <taxon>Pseudomonadati</taxon>
        <taxon>Bacteroidota</taxon>
        <taxon>Flavobacteriia</taxon>
        <taxon>Flavobacteriales</taxon>
        <taxon>Flavobacteriaceae</taxon>
        <taxon>Algibacter</taxon>
    </lineage>
</organism>
<dbReference type="PANTHER" id="PTHR31118">
    <property type="entry name" value="CYCLASE-LIKE PROTEIN 2"/>
    <property type="match status" value="1"/>
</dbReference>
<sequence length="211" mass="23421">MNNIVDLTLTYTDSFAGFSKEISKTIDNDGWNASTLSFYSHCGTHMDAPLHFNVSNQTIDQIPVDHFVGKAWIIDMRTLGAKGLIQISHIPQDVLDVFQKGDSLVFWTGWSQFVNTAKYRNELPRISEELAHWCVLNEVKMLGVEPPSVADLNNIDEVTKIHQILLEGVVIIEGLTNLENLNSNCVELIALPLKIGGGDGSPARVIAIEKY</sequence>
<dbReference type="PANTHER" id="PTHR31118:SF32">
    <property type="entry name" value="KYNURENINE FORMAMIDASE"/>
    <property type="match status" value="1"/>
</dbReference>
<dbReference type="Gene3D" id="3.50.30.50">
    <property type="entry name" value="Putative cyclase"/>
    <property type="match status" value="1"/>
</dbReference>
<dbReference type="Proteomes" id="UP000636004">
    <property type="component" value="Unassembled WGS sequence"/>
</dbReference>
<dbReference type="GO" id="GO:0019441">
    <property type="term" value="P:L-tryptophan catabolic process to kynurenine"/>
    <property type="evidence" value="ECO:0007669"/>
    <property type="project" value="InterPro"/>
</dbReference>
<name>A0A918QW95_9FLAO</name>
<evidence type="ECO:0000313" key="1">
    <source>
        <dbReference type="EMBL" id="GGZ73646.1"/>
    </source>
</evidence>
<dbReference type="InterPro" id="IPR037175">
    <property type="entry name" value="KFase_sf"/>
</dbReference>
<reference evidence="1" key="1">
    <citation type="journal article" date="2014" name="Int. J. Syst. Evol. Microbiol.">
        <title>Complete genome sequence of Corynebacterium casei LMG S-19264T (=DSM 44701T), isolated from a smear-ripened cheese.</title>
        <authorList>
            <consortium name="US DOE Joint Genome Institute (JGI-PGF)"/>
            <person name="Walter F."/>
            <person name="Albersmeier A."/>
            <person name="Kalinowski J."/>
            <person name="Ruckert C."/>
        </authorList>
    </citation>
    <scope>NUCLEOTIDE SEQUENCE</scope>
    <source>
        <strain evidence="1">KCTC 12710</strain>
    </source>
</reference>
<dbReference type="SUPFAM" id="SSF102198">
    <property type="entry name" value="Putative cyclase"/>
    <property type="match status" value="1"/>
</dbReference>